<gene>
    <name evidence="1" type="ORF">O181_021448</name>
</gene>
<dbReference type="AlphaFoldDB" id="A0A9Q3GVF8"/>
<organism evidence="1 2">
    <name type="scientific">Austropuccinia psidii MF-1</name>
    <dbReference type="NCBI Taxonomy" id="1389203"/>
    <lineage>
        <taxon>Eukaryota</taxon>
        <taxon>Fungi</taxon>
        <taxon>Dikarya</taxon>
        <taxon>Basidiomycota</taxon>
        <taxon>Pucciniomycotina</taxon>
        <taxon>Pucciniomycetes</taxon>
        <taxon>Pucciniales</taxon>
        <taxon>Sphaerophragmiaceae</taxon>
        <taxon>Austropuccinia</taxon>
    </lineage>
</organism>
<protein>
    <submittedName>
        <fullName evidence="1">Uncharacterized protein</fullName>
    </submittedName>
</protein>
<comment type="caution">
    <text evidence="1">The sequence shown here is derived from an EMBL/GenBank/DDBJ whole genome shotgun (WGS) entry which is preliminary data.</text>
</comment>
<accession>A0A9Q3GVF8</accession>
<dbReference type="EMBL" id="AVOT02006494">
    <property type="protein sequence ID" value="MBW0481733.1"/>
    <property type="molecule type" value="Genomic_DNA"/>
</dbReference>
<keyword evidence="2" id="KW-1185">Reference proteome</keyword>
<dbReference type="Proteomes" id="UP000765509">
    <property type="component" value="Unassembled WGS sequence"/>
</dbReference>
<sequence length="84" mass="9511">MLAGRTNPDRRAGEGEGALRERLLRLRERQVSPARLRREPQARARVARPEWVGRGSVAEEVAKSQDRLCQLNVAPGRKTRLLQS</sequence>
<name>A0A9Q3GVF8_9BASI</name>
<evidence type="ECO:0000313" key="1">
    <source>
        <dbReference type="EMBL" id="MBW0481733.1"/>
    </source>
</evidence>
<evidence type="ECO:0000313" key="2">
    <source>
        <dbReference type="Proteomes" id="UP000765509"/>
    </source>
</evidence>
<proteinExistence type="predicted"/>
<reference evidence="1" key="1">
    <citation type="submission" date="2021-03" db="EMBL/GenBank/DDBJ databases">
        <title>Draft genome sequence of rust myrtle Austropuccinia psidii MF-1, a brazilian biotype.</title>
        <authorList>
            <person name="Quecine M.C."/>
            <person name="Pachon D.M.R."/>
            <person name="Bonatelli M.L."/>
            <person name="Correr F.H."/>
            <person name="Franceschini L.M."/>
            <person name="Leite T.F."/>
            <person name="Margarido G.R.A."/>
            <person name="Almeida C.A."/>
            <person name="Ferrarezi J.A."/>
            <person name="Labate C.A."/>
        </authorList>
    </citation>
    <scope>NUCLEOTIDE SEQUENCE</scope>
    <source>
        <strain evidence="1">MF-1</strain>
    </source>
</reference>